<dbReference type="WBParaSite" id="BXY_1491700.1">
    <property type="protein sequence ID" value="BXY_1491700.1"/>
    <property type="gene ID" value="BXY_1491700"/>
</dbReference>
<reference evidence="2" key="1">
    <citation type="submission" date="2016-11" db="UniProtKB">
        <authorList>
            <consortium name="WormBaseParasite"/>
        </authorList>
    </citation>
    <scope>IDENTIFICATION</scope>
</reference>
<sequence length="49" mass="5226">MTSSDDIAVSYGLQHSYAATIETCFLLYMGPRDGGDGSSAEFFALLCRG</sequence>
<name>A0A1I7SPC5_BURXY</name>
<evidence type="ECO:0000313" key="2">
    <source>
        <dbReference type="WBParaSite" id="BXY_1491700.1"/>
    </source>
</evidence>
<protein>
    <submittedName>
        <fullName evidence="2">Integrase</fullName>
    </submittedName>
</protein>
<dbReference type="Proteomes" id="UP000095284">
    <property type="component" value="Unplaced"/>
</dbReference>
<organism evidence="1 2">
    <name type="scientific">Bursaphelenchus xylophilus</name>
    <name type="common">Pinewood nematode worm</name>
    <name type="synonym">Aphelenchoides xylophilus</name>
    <dbReference type="NCBI Taxonomy" id="6326"/>
    <lineage>
        <taxon>Eukaryota</taxon>
        <taxon>Metazoa</taxon>
        <taxon>Ecdysozoa</taxon>
        <taxon>Nematoda</taxon>
        <taxon>Chromadorea</taxon>
        <taxon>Rhabditida</taxon>
        <taxon>Tylenchina</taxon>
        <taxon>Tylenchomorpha</taxon>
        <taxon>Aphelenchoidea</taxon>
        <taxon>Aphelenchoididae</taxon>
        <taxon>Bursaphelenchus</taxon>
    </lineage>
</organism>
<proteinExistence type="predicted"/>
<evidence type="ECO:0000313" key="1">
    <source>
        <dbReference type="Proteomes" id="UP000095284"/>
    </source>
</evidence>
<accession>A0A1I7SPC5</accession>
<dbReference type="AlphaFoldDB" id="A0A1I7SPC5"/>